<evidence type="ECO:0000313" key="1">
    <source>
        <dbReference type="EMBL" id="AQW87179.1"/>
    </source>
</evidence>
<dbReference type="GeneID" id="56565969"/>
<dbReference type="Proteomes" id="UP000190868">
    <property type="component" value="Chromosome"/>
</dbReference>
<dbReference type="EMBL" id="CP017258">
    <property type="protein sequence ID" value="AQW87179.1"/>
    <property type="molecule type" value="Genomic_DNA"/>
</dbReference>
<dbReference type="RefSeq" id="WP_069637506.1">
    <property type="nucleotide sequence ID" value="NZ_CP017018.1"/>
</dbReference>
<dbReference type="AlphaFoldDB" id="A0A1S6U668"/>
<keyword evidence="2" id="KW-1185">Reference proteome</keyword>
<name>A0A1S6U668_9BACT</name>
<dbReference type="KEGG" id="cpin:CPIN18020_0331"/>
<reference evidence="2" key="1">
    <citation type="submission" date="2016-09" db="EMBL/GenBank/DDBJ databases">
        <title>Comparative genomics of the Campylobacter concisus group.</title>
        <authorList>
            <person name="Miller W.G."/>
            <person name="Yee E."/>
            <person name="Chapman M.H."/>
            <person name="Huynh S."/>
            <person name="Bono J.L."/>
            <person name="On S.L.W."/>
            <person name="StLeger J."/>
            <person name="Foster G."/>
            <person name="Parker C.T."/>
        </authorList>
    </citation>
    <scope>NUCLEOTIDE SEQUENCE [LARGE SCALE GENOMIC DNA]</scope>
    <source>
        <strain evidence="2">RM18021</strain>
    </source>
</reference>
<proteinExistence type="predicted"/>
<gene>
    <name evidence="1" type="ORF">CPIN18021_0332</name>
</gene>
<accession>A0A1S6U668</accession>
<protein>
    <submittedName>
        <fullName evidence="1">Uncharacterized protein</fullName>
    </submittedName>
</protein>
<sequence>MNETKFIEHILKVNSVSKAEYARNVGATRQQVANWFNVGSVPKKHLLQTSAFLTKITKSKITIEQILAPNFDNNSERFGAIKTLRKQHNDNTKV</sequence>
<organism evidence="1 2">
    <name type="scientific">Campylobacter pinnipediorum subsp. caledonicus</name>
    <dbReference type="NCBI Taxonomy" id="1874362"/>
    <lineage>
        <taxon>Bacteria</taxon>
        <taxon>Pseudomonadati</taxon>
        <taxon>Campylobacterota</taxon>
        <taxon>Epsilonproteobacteria</taxon>
        <taxon>Campylobacterales</taxon>
        <taxon>Campylobacteraceae</taxon>
        <taxon>Campylobacter</taxon>
    </lineage>
</organism>
<evidence type="ECO:0000313" key="2">
    <source>
        <dbReference type="Proteomes" id="UP000190868"/>
    </source>
</evidence>